<evidence type="ECO:0000313" key="2">
    <source>
        <dbReference type="EMBL" id="SFV30347.1"/>
    </source>
</evidence>
<dbReference type="OrthoDB" id="948250at2"/>
<dbReference type="Gene3D" id="3.40.630.30">
    <property type="match status" value="1"/>
</dbReference>
<dbReference type="InterPro" id="IPR000182">
    <property type="entry name" value="GNAT_dom"/>
</dbReference>
<dbReference type="Pfam" id="PF00583">
    <property type="entry name" value="Acetyltransf_1"/>
    <property type="match status" value="1"/>
</dbReference>
<dbReference type="PROSITE" id="PS51186">
    <property type="entry name" value="GNAT"/>
    <property type="match status" value="1"/>
</dbReference>
<gene>
    <name evidence="2" type="ORF">SAMN05660895_0768</name>
</gene>
<proteinExistence type="predicted"/>
<sequence>MHYFLANGEELIIREPETSDAAALLAYFQQAVQDSEFLMTTPDEARQHTLRSEQDLIRSFRAHPHNLYLLALVGQQIVGTLSVTRGNRSKIEHTAEFGIAIIRPYWNMGIGRRLMTHMFRWLTTHPQIKLLYCKVMANNERAIHLYQSFGLVEEGRLSKFLRQPSGEYVDLIYFTKWLDEEIIP</sequence>
<dbReference type="PANTHER" id="PTHR43415">
    <property type="entry name" value="SPERMIDINE N(1)-ACETYLTRANSFERASE"/>
    <property type="match status" value="1"/>
</dbReference>
<dbReference type="EMBL" id="FPCJ01000001">
    <property type="protein sequence ID" value="SFV30347.1"/>
    <property type="molecule type" value="Genomic_DNA"/>
</dbReference>
<dbReference type="GO" id="GO:0016747">
    <property type="term" value="F:acyltransferase activity, transferring groups other than amino-acyl groups"/>
    <property type="evidence" value="ECO:0007669"/>
    <property type="project" value="InterPro"/>
</dbReference>
<dbReference type="AlphaFoldDB" id="A0A1I7N6R8"/>
<name>A0A1I7N6R8_9BACT</name>
<evidence type="ECO:0000313" key="3">
    <source>
        <dbReference type="Proteomes" id="UP000199537"/>
    </source>
</evidence>
<feature type="domain" description="N-acetyltransferase" evidence="1">
    <location>
        <begin position="11"/>
        <end position="179"/>
    </location>
</feature>
<keyword evidence="2" id="KW-0808">Transferase</keyword>
<reference evidence="3" key="1">
    <citation type="submission" date="2016-10" db="EMBL/GenBank/DDBJ databases">
        <authorList>
            <person name="Varghese N."/>
            <person name="Submissions S."/>
        </authorList>
    </citation>
    <scope>NUCLEOTIDE SEQUENCE [LARGE SCALE GENOMIC DNA]</scope>
    <source>
        <strain evidence="3">DSM 14807</strain>
    </source>
</reference>
<protein>
    <submittedName>
        <fullName evidence="2">Protein N-acetyltransferase, RimJ/RimL family</fullName>
    </submittedName>
</protein>
<keyword evidence="3" id="KW-1185">Reference proteome</keyword>
<accession>A0A1I7N6R8</accession>
<dbReference type="InterPro" id="IPR016181">
    <property type="entry name" value="Acyl_CoA_acyltransferase"/>
</dbReference>
<dbReference type="PANTHER" id="PTHR43415:SF3">
    <property type="entry name" value="GNAT-FAMILY ACETYLTRANSFERASE"/>
    <property type="match status" value="1"/>
</dbReference>
<dbReference type="RefSeq" id="WP_092457952.1">
    <property type="nucleotide sequence ID" value="NZ_FPCJ01000001.1"/>
</dbReference>
<dbReference type="Proteomes" id="UP000199537">
    <property type="component" value="Unassembled WGS sequence"/>
</dbReference>
<dbReference type="CDD" id="cd04301">
    <property type="entry name" value="NAT_SF"/>
    <property type="match status" value="1"/>
</dbReference>
<dbReference type="STRING" id="1393122.SAMN05660895_0768"/>
<dbReference type="SUPFAM" id="SSF55729">
    <property type="entry name" value="Acyl-CoA N-acyltransferases (Nat)"/>
    <property type="match status" value="1"/>
</dbReference>
<organism evidence="2 3">
    <name type="scientific">Thermoflavifilum thermophilum</name>
    <dbReference type="NCBI Taxonomy" id="1393122"/>
    <lineage>
        <taxon>Bacteria</taxon>
        <taxon>Pseudomonadati</taxon>
        <taxon>Bacteroidota</taxon>
        <taxon>Chitinophagia</taxon>
        <taxon>Chitinophagales</taxon>
        <taxon>Chitinophagaceae</taxon>
        <taxon>Thermoflavifilum</taxon>
    </lineage>
</organism>
<evidence type="ECO:0000259" key="1">
    <source>
        <dbReference type="PROSITE" id="PS51186"/>
    </source>
</evidence>